<keyword evidence="4" id="KW-1185">Reference proteome</keyword>
<organism evidence="3 4">
    <name type="scientific">Arundinibacter roseus</name>
    <dbReference type="NCBI Taxonomy" id="2070510"/>
    <lineage>
        <taxon>Bacteria</taxon>
        <taxon>Pseudomonadati</taxon>
        <taxon>Bacteroidota</taxon>
        <taxon>Cytophagia</taxon>
        <taxon>Cytophagales</taxon>
        <taxon>Spirosomataceae</taxon>
        <taxon>Arundinibacter</taxon>
    </lineage>
</organism>
<keyword evidence="1" id="KW-0732">Signal</keyword>
<dbReference type="Pfam" id="PF07978">
    <property type="entry name" value="NIPSNAP"/>
    <property type="match status" value="1"/>
</dbReference>
<feature type="domain" description="NIPSNAP" evidence="2">
    <location>
        <begin position="149"/>
        <end position="251"/>
    </location>
</feature>
<dbReference type="Gene3D" id="3.30.70.100">
    <property type="match status" value="2"/>
</dbReference>
<sequence>MKNRFVFFLFFILFSGSLLAAQAPKREFYELRIYHATSTQMTRLHAYLKDAYLPALHRAGVKDVGVFKALDNDSLLYVLTPLKSLDQLTKIPAQLQKDASYQSAGKDYIESAFKDPAYQRIETVVMQAFDGMPMHSKSGVTAPPEQRVYELRSYESPSEKRYLNKVKMFESGEIDIFKKLGFNPVFFAKVIAGSKMPNLMYMTTFADRPTRDASWKAFGSDPDWGKLKVMPEFQDNMNKNTIVFLRPTDYSDL</sequence>
<protein>
    <submittedName>
        <fullName evidence="3">NIPSNAP family containing protein</fullName>
    </submittedName>
</protein>
<dbReference type="Proteomes" id="UP000295706">
    <property type="component" value="Unassembled WGS sequence"/>
</dbReference>
<gene>
    <name evidence="3" type="ORF">EZE20_23255</name>
</gene>
<evidence type="ECO:0000259" key="2">
    <source>
        <dbReference type="Pfam" id="PF07978"/>
    </source>
</evidence>
<comment type="caution">
    <text evidence="3">The sequence shown here is derived from an EMBL/GenBank/DDBJ whole genome shotgun (WGS) entry which is preliminary data.</text>
</comment>
<dbReference type="OrthoDB" id="192769at2"/>
<evidence type="ECO:0000256" key="1">
    <source>
        <dbReference type="SAM" id="SignalP"/>
    </source>
</evidence>
<dbReference type="EMBL" id="SMJU01000025">
    <property type="protein sequence ID" value="TDB58080.1"/>
    <property type="molecule type" value="Genomic_DNA"/>
</dbReference>
<evidence type="ECO:0000313" key="4">
    <source>
        <dbReference type="Proteomes" id="UP000295706"/>
    </source>
</evidence>
<dbReference type="RefSeq" id="WP_132122302.1">
    <property type="nucleotide sequence ID" value="NZ_SMJU01000025.1"/>
</dbReference>
<proteinExistence type="predicted"/>
<feature type="signal peptide" evidence="1">
    <location>
        <begin position="1"/>
        <end position="20"/>
    </location>
</feature>
<dbReference type="InterPro" id="IPR011008">
    <property type="entry name" value="Dimeric_a/b-barrel"/>
</dbReference>
<accession>A0A4R4JTU5</accession>
<dbReference type="AlphaFoldDB" id="A0A4R4JTU5"/>
<reference evidence="3 4" key="1">
    <citation type="submission" date="2019-02" db="EMBL/GenBank/DDBJ databases">
        <title>Arundinibacter roseus gen. nov., sp. nov., a new member of the family Cytophagaceae.</title>
        <authorList>
            <person name="Szuroczki S."/>
            <person name="Khayer B."/>
            <person name="Sproer C."/>
            <person name="Toumi M."/>
            <person name="Szabo A."/>
            <person name="Felfoldi T."/>
            <person name="Schumann P."/>
            <person name="Toth E."/>
        </authorList>
    </citation>
    <scope>NUCLEOTIDE SEQUENCE [LARGE SCALE GENOMIC DNA]</scope>
    <source>
        <strain evidence="3 4">DMA-k-7a</strain>
    </source>
</reference>
<name>A0A4R4JTU5_9BACT</name>
<dbReference type="InterPro" id="IPR012577">
    <property type="entry name" value="NIPSNAP"/>
</dbReference>
<evidence type="ECO:0000313" key="3">
    <source>
        <dbReference type="EMBL" id="TDB58080.1"/>
    </source>
</evidence>
<dbReference type="SUPFAM" id="SSF54909">
    <property type="entry name" value="Dimeric alpha+beta barrel"/>
    <property type="match status" value="2"/>
</dbReference>
<feature type="chain" id="PRO_5020745457" evidence="1">
    <location>
        <begin position="21"/>
        <end position="253"/>
    </location>
</feature>